<dbReference type="GO" id="GO:0016491">
    <property type="term" value="F:oxidoreductase activity"/>
    <property type="evidence" value="ECO:0007669"/>
    <property type="project" value="UniProtKB-KW"/>
</dbReference>
<accession>A0A916Z8B8</accession>
<proteinExistence type="inferred from homology"/>
<evidence type="ECO:0000256" key="2">
    <source>
        <dbReference type="ARBA" id="ARBA00023002"/>
    </source>
</evidence>
<protein>
    <submittedName>
        <fullName evidence="4">Short-chain dehydrogenase</fullName>
    </submittedName>
</protein>
<dbReference type="PANTHER" id="PTHR44196:SF1">
    <property type="entry name" value="DEHYDROGENASE_REDUCTASE SDR FAMILY MEMBER 7B"/>
    <property type="match status" value="1"/>
</dbReference>
<evidence type="ECO:0000256" key="1">
    <source>
        <dbReference type="ARBA" id="ARBA00006484"/>
    </source>
</evidence>
<keyword evidence="5" id="KW-1185">Reference proteome</keyword>
<dbReference type="SUPFAM" id="SSF51735">
    <property type="entry name" value="NAD(P)-binding Rossmann-fold domains"/>
    <property type="match status" value="1"/>
</dbReference>
<dbReference type="CDD" id="cd05233">
    <property type="entry name" value="SDR_c"/>
    <property type="match status" value="1"/>
</dbReference>
<sequence length="276" mass="30270">MEEVKFGQDINKQKHKKMNQTVLITGASTGIGLEMAKQLAAKKFNLILVARSAEKLQEIQKHLQDQEGVTVKIFAKDLSNSANAISLYNDVKRENSKVDMLINNAGVGLYGNFTETSLDAELDMIELNISSLVALTKLFAQDMLILKSGKIMNVASLLAFLPFPYYSVYSATKAFVLAFSETLAAELEGTGVTVTTLCPGPIDTPFNTDSMLTTNAYKANKPMPASVVAESGVDLLLDGKGKKLVGFNNWFISNLPRFTPDFIMMKIKKNLASQRK</sequence>
<dbReference type="Proteomes" id="UP000609064">
    <property type="component" value="Unassembled WGS sequence"/>
</dbReference>
<evidence type="ECO:0000256" key="3">
    <source>
        <dbReference type="RuleBase" id="RU000363"/>
    </source>
</evidence>
<keyword evidence="2" id="KW-0560">Oxidoreductase</keyword>
<dbReference type="PROSITE" id="PS00061">
    <property type="entry name" value="ADH_SHORT"/>
    <property type="match status" value="1"/>
</dbReference>
<comment type="caution">
    <text evidence="4">The sequence shown here is derived from an EMBL/GenBank/DDBJ whole genome shotgun (WGS) entry which is preliminary data.</text>
</comment>
<dbReference type="PRINTS" id="PR00081">
    <property type="entry name" value="GDHRDH"/>
</dbReference>
<dbReference type="GO" id="GO:0016020">
    <property type="term" value="C:membrane"/>
    <property type="evidence" value="ECO:0007669"/>
    <property type="project" value="TreeGrafter"/>
</dbReference>
<dbReference type="InterPro" id="IPR036291">
    <property type="entry name" value="NAD(P)-bd_dom_sf"/>
</dbReference>
<evidence type="ECO:0000313" key="4">
    <source>
        <dbReference type="EMBL" id="GGD79805.1"/>
    </source>
</evidence>
<dbReference type="InterPro" id="IPR020904">
    <property type="entry name" value="Sc_DH/Rdtase_CS"/>
</dbReference>
<reference evidence="4" key="1">
    <citation type="journal article" date="2014" name="Int. J. Syst. Evol. Microbiol.">
        <title>Complete genome sequence of Corynebacterium casei LMG S-19264T (=DSM 44701T), isolated from a smear-ripened cheese.</title>
        <authorList>
            <consortium name="US DOE Joint Genome Institute (JGI-PGF)"/>
            <person name="Walter F."/>
            <person name="Albersmeier A."/>
            <person name="Kalinowski J."/>
            <person name="Ruckert C."/>
        </authorList>
    </citation>
    <scope>NUCLEOTIDE SEQUENCE</scope>
    <source>
        <strain evidence="4">CGMCC 1.15958</strain>
    </source>
</reference>
<reference evidence="4" key="2">
    <citation type="submission" date="2020-09" db="EMBL/GenBank/DDBJ databases">
        <authorList>
            <person name="Sun Q."/>
            <person name="Zhou Y."/>
        </authorList>
    </citation>
    <scope>NUCLEOTIDE SEQUENCE</scope>
    <source>
        <strain evidence="4">CGMCC 1.15958</strain>
    </source>
</reference>
<dbReference type="PRINTS" id="PR00080">
    <property type="entry name" value="SDRFAMILY"/>
</dbReference>
<dbReference type="AlphaFoldDB" id="A0A916Z8B8"/>
<dbReference type="Pfam" id="PF00106">
    <property type="entry name" value="adh_short"/>
    <property type="match status" value="1"/>
</dbReference>
<organism evidence="4 5">
    <name type="scientific">Emticicia aquatilis</name>
    <dbReference type="NCBI Taxonomy" id="1537369"/>
    <lineage>
        <taxon>Bacteria</taxon>
        <taxon>Pseudomonadati</taxon>
        <taxon>Bacteroidota</taxon>
        <taxon>Cytophagia</taxon>
        <taxon>Cytophagales</taxon>
        <taxon>Leadbetterellaceae</taxon>
        <taxon>Emticicia</taxon>
    </lineage>
</organism>
<dbReference type="InterPro" id="IPR002347">
    <property type="entry name" value="SDR_fam"/>
</dbReference>
<gene>
    <name evidence="4" type="primary">dltE</name>
    <name evidence="4" type="ORF">GCM10011514_49740</name>
</gene>
<dbReference type="EMBL" id="BMKK01000015">
    <property type="protein sequence ID" value="GGD79805.1"/>
    <property type="molecule type" value="Genomic_DNA"/>
</dbReference>
<dbReference type="PANTHER" id="PTHR44196">
    <property type="entry name" value="DEHYDROGENASE/REDUCTASE SDR FAMILY MEMBER 7B"/>
    <property type="match status" value="1"/>
</dbReference>
<name>A0A916Z8B8_9BACT</name>
<comment type="similarity">
    <text evidence="1 3">Belongs to the short-chain dehydrogenases/reductases (SDR) family.</text>
</comment>
<dbReference type="PIRSF" id="PIRSF000126">
    <property type="entry name" value="11-beta-HSD1"/>
    <property type="match status" value="1"/>
</dbReference>
<evidence type="ECO:0000313" key="5">
    <source>
        <dbReference type="Proteomes" id="UP000609064"/>
    </source>
</evidence>
<dbReference type="Gene3D" id="3.40.50.720">
    <property type="entry name" value="NAD(P)-binding Rossmann-like Domain"/>
    <property type="match status" value="1"/>
</dbReference>